<dbReference type="InterPro" id="IPR034079">
    <property type="entry name" value="R3H_KhpB"/>
</dbReference>
<dbReference type="InterPro" id="IPR001374">
    <property type="entry name" value="R3H_dom"/>
</dbReference>
<dbReference type="InterPro" id="IPR015946">
    <property type="entry name" value="KH_dom-like_a/b"/>
</dbReference>
<dbReference type="SUPFAM" id="SSF82708">
    <property type="entry name" value="R3H domain"/>
    <property type="match status" value="1"/>
</dbReference>
<evidence type="ECO:0000259" key="1">
    <source>
        <dbReference type="PROSITE" id="PS51061"/>
    </source>
</evidence>
<reference evidence="3" key="1">
    <citation type="submission" date="2016-09" db="EMBL/GenBank/DDBJ databases">
        <authorList>
            <person name="Koehorst J."/>
        </authorList>
    </citation>
    <scope>NUCLEOTIDE SEQUENCE [LARGE SCALE GENOMIC DNA]</scope>
</reference>
<dbReference type="InterPro" id="IPR038008">
    <property type="entry name" value="Jag_KH"/>
</dbReference>
<dbReference type="Gene3D" id="3.30.1370.50">
    <property type="entry name" value="R3H-like domain"/>
    <property type="match status" value="1"/>
</dbReference>
<proteinExistence type="predicted"/>
<dbReference type="SMART" id="SM00393">
    <property type="entry name" value="R3H"/>
    <property type="match status" value="1"/>
</dbReference>
<dbReference type="CDD" id="cd02414">
    <property type="entry name" value="KH-II_Jag"/>
    <property type="match status" value="1"/>
</dbReference>
<evidence type="ECO:0000313" key="2">
    <source>
        <dbReference type="EMBL" id="SEH75917.1"/>
    </source>
</evidence>
<feature type="domain" description="R3H" evidence="1">
    <location>
        <begin position="83"/>
        <end position="149"/>
    </location>
</feature>
<dbReference type="InterPro" id="IPR039247">
    <property type="entry name" value="KhpB"/>
</dbReference>
<evidence type="ECO:0000313" key="3">
    <source>
        <dbReference type="Proteomes" id="UP000176204"/>
    </source>
</evidence>
<accession>A0A1C7PB49</accession>
<sequence length="149" mass="16985">MDLIEVAKKSLGDILNAMGFAYDVDVTEEDGVVCLQIASEDARFLIGEDGDRLDDLQYLVNRMIQNVLPDAPRVKVDCDHYREKSEERLLGKARSLAERVLESGEEQKMPPLNAYHRRLVHNALKEIEGVVTVSEDGDDRYKRITIRRV</sequence>
<dbReference type="CDD" id="cd02644">
    <property type="entry name" value="R3H_jag"/>
    <property type="match status" value="1"/>
</dbReference>
<dbReference type="EMBL" id="LT629973">
    <property type="protein sequence ID" value="SEH75917.1"/>
    <property type="molecule type" value="Genomic_DNA"/>
</dbReference>
<dbReference type="Pfam" id="PF01424">
    <property type="entry name" value="R3H"/>
    <property type="match status" value="1"/>
</dbReference>
<dbReference type="PANTHER" id="PTHR35800:SF1">
    <property type="entry name" value="RNA-BINDING PROTEIN KHPB"/>
    <property type="match status" value="1"/>
</dbReference>
<gene>
    <name evidence="2" type="ORF">PYTT_0504</name>
</gene>
<dbReference type="Proteomes" id="UP000176204">
    <property type="component" value="Chromosome I"/>
</dbReference>
<dbReference type="AlphaFoldDB" id="A0A1C7PB49"/>
<dbReference type="InterPro" id="IPR036867">
    <property type="entry name" value="R3H_dom_sf"/>
</dbReference>
<organism evidence="2 3">
    <name type="scientific">Akkermansia glycaniphila</name>
    <dbReference type="NCBI Taxonomy" id="1679444"/>
    <lineage>
        <taxon>Bacteria</taxon>
        <taxon>Pseudomonadati</taxon>
        <taxon>Verrucomicrobiota</taxon>
        <taxon>Verrucomicrobiia</taxon>
        <taxon>Verrucomicrobiales</taxon>
        <taxon>Akkermansiaceae</taxon>
        <taxon>Akkermansia</taxon>
    </lineage>
</organism>
<dbReference type="Gene3D" id="3.30.300.20">
    <property type="match status" value="1"/>
</dbReference>
<dbReference type="GO" id="GO:0003723">
    <property type="term" value="F:RNA binding"/>
    <property type="evidence" value="ECO:0007669"/>
    <property type="project" value="InterPro"/>
</dbReference>
<dbReference type="STRING" id="1679444.PYTT_0504"/>
<keyword evidence="3" id="KW-1185">Reference proteome</keyword>
<dbReference type="KEGG" id="agl:PYTT_0504"/>
<dbReference type="PROSITE" id="PS51061">
    <property type="entry name" value="R3H"/>
    <property type="match status" value="1"/>
</dbReference>
<protein>
    <submittedName>
        <fullName evidence="2">R3h domain</fullName>
    </submittedName>
</protein>
<dbReference type="PANTHER" id="PTHR35800">
    <property type="entry name" value="PROTEIN JAG"/>
    <property type="match status" value="1"/>
</dbReference>
<name>A0A1C7PB49_9BACT</name>